<sequence length="172" mass="19450">MDKEKDKDSIVENPGGFLRRAIEENYRPPRSYKSKAQRDAEAVRIRELEANARAEKRALIESAREEHPPMAIDDKIDTAAAWEQVLHILQGETNRANFDTWLRDTLLLEVREGTAVVGVPTKFARDWLDMRLKSHVVKALMTVVGAKLQIEFRALESDEEVTNGSNPVLNGG</sequence>
<dbReference type="EMBL" id="LAZR01022697">
    <property type="protein sequence ID" value="KKL80979.1"/>
    <property type="molecule type" value="Genomic_DNA"/>
</dbReference>
<comment type="caution">
    <text evidence="2">The sequence shown here is derived from an EMBL/GenBank/DDBJ whole genome shotgun (WGS) entry which is preliminary data.</text>
</comment>
<reference evidence="2" key="1">
    <citation type="journal article" date="2015" name="Nature">
        <title>Complex archaea that bridge the gap between prokaryotes and eukaryotes.</title>
        <authorList>
            <person name="Spang A."/>
            <person name="Saw J.H."/>
            <person name="Jorgensen S.L."/>
            <person name="Zaremba-Niedzwiedzka K."/>
            <person name="Martijn J."/>
            <person name="Lind A.E."/>
            <person name="van Eijk R."/>
            <person name="Schleper C."/>
            <person name="Guy L."/>
            <person name="Ettema T.J."/>
        </authorList>
    </citation>
    <scope>NUCLEOTIDE SEQUENCE</scope>
</reference>
<evidence type="ECO:0000259" key="1">
    <source>
        <dbReference type="Pfam" id="PF11638"/>
    </source>
</evidence>
<name>A0A0F9F3H9_9ZZZZ</name>
<dbReference type="Pfam" id="PF11638">
    <property type="entry name" value="DnaA_N"/>
    <property type="match status" value="1"/>
</dbReference>
<feature type="domain" description="DnaA N-terminal" evidence="1">
    <location>
        <begin position="80"/>
        <end position="140"/>
    </location>
</feature>
<proteinExistence type="predicted"/>
<dbReference type="InterPro" id="IPR038454">
    <property type="entry name" value="DnaA_N_sf"/>
</dbReference>
<accession>A0A0F9F3H9</accession>
<dbReference type="InterPro" id="IPR024633">
    <property type="entry name" value="DnaA_N_dom"/>
</dbReference>
<gene>
    <name evidence="2" type="ORF">LCGC14_1999380</name>
</gene>
<dbReference type="AlphaFoldDB" id="A0A0F9F3H9"/>
<dbReference type="Gene3D" id="3.30.300.180">
    <property type="match status" value="1"/>
</dbReference>
<organism evidence="2">
    <name type="scientific">marine sediment metagenome</name>
    <dbReference type="NCBI Taxonomy" id="412755"/>
    <lineage>
        <taxon>unclassified sequences</taxon>
        <taxon>metagenomes</taxon>
        <taxon>ecological metagenomes</taxon>
    </lineage>
</organism>
<evidence type="ECO:0000313" key="2">
    <source>
        <dbReference type="EMBL" id="KKL80979.1"/>
    </source>
</evidence>
<protein>
    <recommendedName>
        <fullName evidence="1">DnaA N-terminal domain-containing protein</fullName>
    </recommendedName>
</protein>